<accession>A0ABY6Z9Q2</accession>
<dbReference type="CDD" id="cd00397">
    <property type="entry name" value="DNA_BRE_C"/>
    <property type="match status" value="1"/>
</dbReference>
<evidence type="ECO:0000256" key="1">
    <source>
        <dbReference type="ARBA" id="ARBA00023172"/>
    </source>
</evidence>
<dbReference type="InterPro" id="IPR013762">
    <property type="entry name" value="Integrase-like_cat_sf"/>
</dbReference>
<evidence type="ECO:0000259" key="2">
    <source>
        <dbReference type="PROSITE" id="PS51898"/>
    </source>
</evidence>
<proteinExistence type="predicted"/>
<dbReference type="Gene3D" id="1.10.443.10">
    <property type="entry name" value="Intergrase catalytic core"/>
    <property type="match status" value="1"/>
</dbReference>
<evidence type="ECO:0000313" key="3">
    <source>
        <dbReference type="EMBL" id="WAH39604.1"/>
    </source>
</evidence>
<name>A0ABY6Z9Q2_9BACL</name>
<dbReference type="SUPFAM" id="SSF56349">
    <property type="entry name" value="DNA breaking-rejoining enzymes"/>
    <property type="match status" value="1"/>
</dbReference>
<evidence type="ECO:0000313" key="4">
    <source>
        <dbReference type="Proteomes" id="UP001164761"/>
    </source>
</evidence>
<keyword evidence="4" id="KW-1185">Reference proteome</keyword>
<dbReference type="PANTHER" id="PTHR30349:SF64">
    <property type="entry name" value="PROPHAGE INTEGRASE INTD-RELATED"/>
    <property type="match status" value="1"/>
</dbReference>
<protein>
    <submittedName>
        <fullName evidence="3">Tyrosine-type recombinase/integrase</fullName>
    </submittedName>
</protein>
<sequence length="252" mass="28964">METRGLLAGIVHRDVEYVYDLIPKAKKKVPPVITEDELSLIRGWIMQTFSDDPSLQCLYRCIIELLWDGALRRGELLALNLNSLQGTNLVVQNLPEKFDAVWAKKIGAALKTGERTIPIDKATVQWIHKWKTECRPAEAHKLGHGLLLTNLHPDRLGEPFTINALKWLFNRINHPQFGVQVPGKTLHPHMFRHTFATMALDDDLPLSTIQYYLGHKSINSTQIYTHLADSKVRKDLEAWRKKRQYRYGDLAI</sequence>
<gene>
    <name evidence="3" type="ORF">NZD89_14350</name>
</gene>
<keyword evidence="1" id="KW-0233">DNA recombination</keyword>
<dbReference type="PROSITE" id="PS51898">
    <property type="entry name" value="TYR_RECOMBINASE"/>
    <property type="match status" value="1"/>
</dbReference>
<dbReference type="InterPro" id="IPR002104">
    <property type="entry name" value="Integrase_catalytic"/>
</dbReference>
<dbReference type="EMBL" id="CP104067">
    <property type="protein sequence ID" value="WAH39604.1"/>
    <property type="molecule type" value="Genomic_DNA"/>
</dbReference>
<dbReference type="RefSeq" id="WP_268003501.1">
    <property type="nucleotide sequence ID" value="NZ_CP104067.1"/>
</dbReference>
<dbReference type="InterPro" id="IPR050090">
    <property type="entry name" value="Tyrosine_recombinase_XerCD"/>
</dbReference>
<organism evidence="3 4">
    <name type="scientific">Alicyclobacillus fastidiosus</name>
    <dbReference type="NCBI Taxonomy" id="392011"/>
    <lineage>
        <taxon>Bacteria</taxon>
        <taxon>Bacillati</taxon>
        <taxon>Bacillota</taxon>
        <taxon>Bacilli</taxon>
        <taxon>Bacillales</taxon>
        <taxon>Alicyclobacillaceae</taxon>
        <taxon>Alicyclobacillus</taxon>
    </lineage>
</organism>
<dbReference type="Pfam" id="PF00589">
    <property type="entry name" value="Phage_integrase"/>
    <property type="match status" value="1"/>
</dbReference>
<dbReference type="InterPro" id="IPR011010">
    <property type="entry name" value="DNA_brk_join_enz"/>
</dbReference>
<dbReference type="PANTHER" id="PTHR30349">
    <property type="entry name" value="PHAGE INTEGRASE-RELATED"/>
    <property type="match status" value="1"/>
</dbReference>
<dbReference type="Proteomes" id="UP001164761">
    <property type="component" value="Chromosome"/>
</dbReference>
<feature type="domain" description="Tyr recombinase" evidence="2">
    <location>
        <begin position="28"/>
        <end position="237"/>
    </location>
</feature>
<reference evidence="3" key="1">
    <citation type="submission" date="2022-08" db="EMBL/GenBank/DDBJ databases">
        <title>Alicyclobacillus fastidiosus DSM 17978, complete genome.</title>
        <authorList>
            <person name="Wang Q."/>
            <person name="Cai R."/>
            <person name="Wang Z."/>
        </authorList>
    </citation>
    <scope>NUCLEOTIDE SEQUENCE</scope>
    <source>
        <strain evidence="3">DSM 17978</strain>
    </source>
</reference>